<keyword evidence="1" id="KW-0012">Acyltransferase</keyword>
<keyword evidence="2" id="KW-1185">Reference proteome</keyword>
<dbReference type="OrthoDB" id="9803036at2"/>
<dbReference type="InterPro" id="IPR047324">
    <property type="entry name" value="LbH_gamma_CA-like"/>
</dbReference>
<evidence type="ECO:0000313" key="1">
    <source>
        <dbReference type="EMBL" id="ABW67403.1"/>
    </source>
</evidence>
<reference evidence="1 2" key="1">
    <citation type="submission" date="2007-10" db="EMBL/GenBank/DDBJ databases">
        <title>Complete sequence of Desulfococcus oleovorans Hxd3.</title>
        <authorList>
            <consortium name="US DOE Joint Genome Institute"/>
            <person name="Copeland A."/>
            <person name="Lucas S."/>
            <person name="Lapidus A."/>
            <person name="Barry K."/>
            <person name="Glavina del Rio T."/>
            <person name="Dalin E."/>
            <person name="Tice H."/>
            <person name="Pitluck S."/>
            <person name="Kiss H."/>
            <person name="Brettin T."/>
            <person name="Bruce D."/>
            <person name="Detter J.C."/>
            <person name="Han C."/>
            <person name="Schmutz J."/>
            <person name="Larimer F."/>
            <person name="Land M."/>
            <person name="Hauser L."/>
            <person name="Kyrpides N."/>
            <person name="Kim E."/>
            <person name="Wawrik B."/>
            <person name="Richardson P."/>
        </authorList>
    </citation>
    <scope>NUCLEOTIDE SEQUENCE [LARGE SCALE GENOMIC DNA]</scope>
    <source>
        <strain evidence="2">DSM 6200 / JCM 39069 / Hxd3</strain>
    </source>
</reference>
<dbReference type="PANTHER" id="PTHR13061">
    <property type="entry name" value="DYNACTIN SUBUNIT P25"/>
    <property type="match status" value="1"/>
</dbReference>
<proteinExistence type="predicted"/>
<dbReference type="InterPro" id="IPR011004">
    <property type="entry name" value="Trimer_LpxA-like_sf"/>
</dbReference>
<dbReference type="AlphaFoldDB" id="A9A003"/>
<keyword evidence="1" id="KW-0808">Transferase</keyword>
<dbReference type="RefSeq" id="WP_012175019.1">
    <property type="nucleotide sequence ID" value="NC_009943.1"/>
</dbReference>
<protein>
    <submittedName>
        <fullName evidence="1">Acetyltransferase/acyltransferase</fullName>
    </submittedName>
</protein>
<dbReference type="CDD" id="cd04645">
    <property type="entry name" value="LbH_gamma_CA_like"/>
    <property type="match status" value="1"/>
</dbReference>
<accession>A9A003</accession>
<dbReference type="GO" id="GO:0016746">
    <property type="term" value="F:acyltransferase activity"/>
    <property type="evidence" value="ECO:0007669"/>
    <property type="project" value="UniProtKB-KW"/>
</dbReference>
<dbReference type="SUPFAM" id="SSF51161">
    <property type="entry name" value="Trimeric LpxA-like enzymes"/>
    <property type="match status" value="1"/>
</dbReference>
<dbReference type="InterPro" id="IPR001451">
    <property type="entry name" value="Hexapep"/>
</dbReference>
<dbReference type="HOGENOM" id="CLU_064827_4_2_7"/>
<dbReference type="EMBL" id="CP000859">
    <property type="protein sequence ID" value="ABW67403.1"/>
    <property type="molecule type" value="Genomic_DNA"/>
</dbReference>
<dbReference type="Gene3D" id="2.160.10.10">
    <property type="entry name" value="Hexapeptide repeat proteins"/>
    <property type="match status" value="1"/>
</dbReference>
<dbReference type="KEGG" id="dol:Dole_1599"/>
<dbReference type="Proteomes" id="UP000008561">
    <property type="component" value="Chromosome"/>
</dbReference>
<evidence type="ECO:0000313" key="2">
    <source>
        <dbReference type="Proteomes" id="UP000008561"/>
    </source>
</evidence>
<dbReference type="STRING" id="96561.Dole_1599"/>
<gene>
    <name evidence="1" type="ordered locus">Dole_1599</name>
</gene>
<organism evidence="1 2">
    <name type="scientific">Desulfosudis oleivorans (strain DSM 6200 / JCM 39069 / Hxd3)</name>
    <name type="common">Desulfococcus oleovorans</name>
    <dbReference type="NCBI Taxonomy" id="96561"/>
    <lineage>
        <taxon>Bacteria</taxon>
        <taxon>Pseudomonadati</taxon>
        <taxon>Thermodesulfobacteriota</taxon>
        <taxon>Desulfobacteria</taxon>
        <taxon>Desulfobacterales</taxon>
        <taxon>Desulfosudaceae</taxon>
        <taxon>Desulfosudis</taxon>
    </lineage>
</organism>
<name>A9A003_DESOH</name>
<dbReference type="Pfam" id="PF00132">
    <property type="entry name" value="Hexapep"/>
    <property type="match status" value="2"/>
</dbReference>
<dbReference type="PANTHER" id="PTHR13061:SF29">
    <property type="entry name" value="GAMMA CARBONIC ANHYDRASE-LIKE 1, MITOCHONDRIAL-RELATED"/>
    <property type="match status" value="1"/>
</dbReference>
<sequence>MPLYELNKIKPSIGAGTWIAPSAQVIGNVTIGRDCFIGFGAVIRGDFGPIIIGNESLVEDNAVIHTATRTEIGNRVIIGHMAMIHDAIIRDGSLIGMKSMICEGAEIGEGAIVAEQSLVKKGQKIASGKIYAGNPAEFKKEATDHHRKMLDMGIQAYIELTRLYHSTLKPVDP</sequence>
<dbReference type="InterPro" id="IPR050484">
    <property type="entry name" value="Transf_Hexapept/Carb_Anhydrase"/>
</dbReference>
<dbReference type="eggNOG" id="COG0663">
    <property type="taxonomic scope" value="Bacteria"/>
</dbReference>